<dbReference type="Proteomes" id="UP000184330">
    <property type="component" value="Unassembled WGS sequence"/>
</dbReference>
<evidence type="ECO:0000313" key="1">
    <source>
        <dbReference type="EMBL" id="CZR65118.1"/>
    </source>
</evidence>
<evidence type="ECO:0000313" key="2">
    <source>
        <dbReference type="Proteomes" id="UP000184330"/>
    </source>
</evidence>
<protein>
    <submittedName>
        <fullName evidence="1">Uncharacterized protein</fullName>
    </submittedName>
</protein>
<proteinExistence type="predicted"/>
<organism evidence="1 2">
    <name type="scientific">Phialocephala subalpina</name>
    <dbReference type="NCBI Taxonomy" id="576137"/>
    <lineage>
        <taxon>Eukaryota</taxon>
        <taxon>Fungi</taxon>
        <taxon>Dikarya</taxon>
        <taxon>Ascomycota</taxon>
        <taxon>Pezizomycotina</taxon>
        <taxon>Leotiomycetes</taxon>
        <taxon>Helotiales</taxon>
        <taxon>Mollisiaceae</taxon>
        <taxon>Phialocephala</taxon>
        <taxon>Phialocephala fortinii species complex</taxon>
    </lineage>
</organism>
<dbReference type="OrthoDB" id="62952at2759"/>
<keyword evidence="2" id="KW-1185">Reference proteome</keyword>
<gene>
    <name evidence="1" type="ORF">PAC_15018</name>
</gene>
<dbReference type="AlphaFoldDB" id="A0A1L7XJC4"/>
<reference evidence="1 2" key="1">
    <citation type="submission" date="2016-03" db="EMBL/GenBank/DDBJ databases">
        <authorList>
            <person name="Ploux O."/>
        </authorList>
    </citation>
    <scope>NUCLEOTIDE SEQUENCE [LARGE SCALE GENOMIC DNA]</scope>
    <source>
        <strain evidence="1 2">UAMH 11012</strain>
    </source>
</reference>
<dbReference type="EMBL" id="FJOG01000029">
    <property type="protein sequence ID" value="CZR65118.1"/>
    <property type="molecule type" value="Genomic_DNA"/>
</dbReference>
<sequence>MANTNTLSPIDTFILSPIQYRWPWSNTSWYFAQLNSQGSTADDDNFSATVTAYSLMRNAESIYRDDDISEEEYLPTAALQEELRLLVTGHSPVKMDLSRYNNKIIEEFGPEMDEYHWEEVRTPYPYRDHPVELALQDTKGCILVNQTQSFKQLRKTVLLFLDTQYQNIVAARTEAILFIRYEKLGCGLFSLKCGAGYITNCHPENSTSTRMSNGLLHLKNYAATYERHLPFDSHALWIHIS</sequence>
<accession>A0A1L7XJC4</accession>
<name>A0A1L7XJC4_9HELO</name>